<reference evidence="2 3" key="1">
    <citation type="submission" date="2024-04" db="EMBL/GenBank/DDBJ databases">
        <title>genome sequences of Mucor flavus KT1a and Helicostylum pulchrum KT1b strains isolation_sourced from the surface of a dry-aged beef.</title>
        <authorList>
            <person name="Toyotome T."/>
            <person name="Hosono M."/>
            <person name="Torimaru M."/>
            <person name="Fukuda K."/>
            <person name="Mikami N."/>
        </authorList>
    </citation>
    <scope>NUCLEOTIDE SEQUENCE [LARGE SCALE GENOMIC DNA]</scope>
    <source>
        <strain evidence="2 3">KT1b</strain>
    </source>
</reference>
<organism evidence="2 3">
    <name type="scientific">Helicostylum pulchrum</name>
    <dbReference type="NCBI Taxonomy" id="562976"/>
    <lineage>
        <taxon>Eukaryota</taxon>
        <taxon>Fungi</taxon>
        <taxon>Fungi incertae sedis</taxon>
        <taxon>Mucoromycota</taxon>
        <taxon>Mucoromycotina</taxon>
        <taxon>Mucoromycetes</taxon>
        <taxon>Mucorales</taxon>
        <taxon>Mucorineae</taxon>
        <taxon>Mucoraceae</taxon>
        <taxon>Helicostylum</taxon>
    </lineage>
</organism>
<protein>
    <submittedName>
        <fullName evidence="2">Uncharacterized protein</fullName>
    </submittedName>
</protein>
<comment type="caution">
    <text evidence="2">The sequence shown here is derived from an EMBL/GenBank/DDBJ whole genome shotgun (WGS) entry which is preliminary data.</text>
</comment>
<proteinExistence type="predicted"/>
<feature type="region of interest" description="Disordered" evidence="1">
    <location>
        <begin position="161"/>
        <end position="185"/>
    </location>
</feature>
<accession>A0ABP9XKK6</accession>
<gene>
    <name evidence="2" type="ORF">HPULCUR_000680</name>
</gene>
<evidence type="ECO:0000256" key="1">
    <source>
        <dbReference type="SAM" id="MobiDB-lite"/>
    </source>
</evidence>
<dbReference type="EMBL" id="BAABUJ010000004">
    <property type="protein sequence ID" value="GAA5795324.1"/>
    <property type="molecule type" value="Genomic_DNA"/>
</dbReference>
<evidence type="ECO:0000313" key="3">
    <source>
        <dbReference type="Proteomes" id="UP001476247"/>
    </source>
</evidence>
<dbReference type="Proteomes" id="UP001476247">
    <property type="component" value="Unassembled WGS sequence"/>
</dbReference>
<sequence>MLLNKENLILLTNEAQQEKIKQNRPKLGLFNKGKSSAQATKTVPDLVFSEAKFLKKRKQDSHDTLKKKKKSKFFKQQQKSDTLSPVNSPHRSSHEQINSQVSSNQTIKRILKECQDAPQLILQRNSLDYYYESDERNDQVPTYAPVKTPIKRTVYDPITISESNKPSSHNTDVLSATTKKDSDSPADLEDALNLFYKSHDIIPPHQGTSSFVAEDWQIESLSSDPKEEYGNDILNFWEYQYKRTL</sequence>
<evidence type="ECO:0000313" key="2">
    <source>
        <dbReference type="EMBL" id="GAA5795324.1"/>
    </source>
</evidence>
<name>A0ABP9XKK6_9FUNG</name>
<feature type="compositionally biased region" description="Basic residues" evidence="1">
    <location>
        <begin position="58"/>
        <end position="73"/>
    </location>
</feature>
<keyword evidence="3" id="KW-1185">Reference proteome</keyword>
<feature type="region of interest" description="Disordered" evidence="1">
    <location>
        <begin position="58"/>
        <end position="101"/>
    </location>
</feature>
<feature type="compositionally biased region" description="Polar residues" evidence="1">
    <location>
        <begin position="81"/>
        <end position="101"/>
    </location>
</feature>
<feature type="compositionally biased region" description="Polar residues" evidence="1">
    <location>
        <begin position="161"/>
        <end position="177"/>
    </location>
</feature>